<dbReference type="STRING" id="1314781.A0A165C5W2"/>
<feature type="coiled-coil region" evidence="1">
    <location>
        <begin position="292"/>
        <end position="319"/>
    </location>
</feature>
<dbReference type="OrthoDB" id="2562743at2759"/>
<dbReference type="InParanoid" id="A0A165C5W2"/>
<name>A0A165C5W2_EXIGL</name>
<dbReference type="AlphaFoldDB" id="A0A165C5W2"/>
<dbReference type="PANTHER" id="PTHR21974">
    <property type="entry name" value="RE15880P"/>
    <property type="match status" value="1"/>
</dbReference>
<evidence type="ECO:0000313" key="4">
    <source>
        <dbReference type="Proteomes" id="UP000077266"/>
    </source>
</evidence>
<dbReference type="Proteomes" id="UP000077266">
    <property type="component" value="Unassembled WGS sequence"/>
</dbReference>
<evidence type="ECO:0000256" key="2">
    <source>
        <dbReference type="SAM" id="MobiDB-lite"/>
    </source>
</evidence>
<accession>A0A165C5W2</accession>
<feature type="region of interest" description="Disordered" evidence="2">
    <location>
        <begin position="357"/>
        <end position="385"/>
    </location>
</feature>
<dbReference type="PANTHER" id="PTHR21974:SF2">
    <property type="entry name" value="RE15880P"/>
    <property type="match status" value="1"/>
</dbReference>
<evidence type="ECO:0000313" key="3">
    <source>
        <dbReference type="EMBL" id="KZV81877.1"/>
    </source>
</evidence>
<organism evidence="3 4">
    <name type="scientific">Exidia glandulosa HHB12029</name>
    <dbReference type="NCBI Taxonomy" id="1314781"/>
    <lineage>
        <taxon>Eukaryota</taxon>
        <taxon>Fungi</taxon>
        <taxon>Dikarya</taxon>
        <taxon>Basidiomycota</taxon>
        <taxon>Agaricomycotina</taxon>
        <taxon>Agaricomycetes</taxon>
        <taxon>Auriculariales</taxon>
        <taxon>Exidiaceae</taxon>
        <taxon>Exidia</taxon>
    </lineage>
</organism>
<keyword evidence="4" id="KW-1185">Reference proteome</keyword>
<sequence length="385" mass="42651">MSLLHNISALAQEHTRILDALAPLEHVPRSLETAKSYINDLKASIAKAEEDLIAAKDAESKEGIETYDLQHSVFRKLGHRAVGKGAEWDAKASKEEREYQEAHERRVKAQNEVSTLKTTLREAKQNVELLSATVARRDDLLREQLRVYSRVFDGPTPEIPQDDQLEWAVRRAEEENNVHQAALDLENQTLSKLRDAKKTLDNCLINLDECLKAGGNVLGSSSARVMEESALMAALMYAQQFDGLFNQAKELNTAIKYIPNIKLPKAKTNAEDIAFENIFTRINRDEKIGGAIYSVKATLRELGKEIEEAEKRTEAASKKVKPFADALAQARAELLEFRKATFEAYAAQGAPPSYCATAAVHSSDREGPPGDSESPLSPPFVPSGL</sequence>
<feature type="compositionally biased region" description="Pro residues" evidence="2">
    <location>
        <begin position="376"/>
        <end position="385"/>
    </location>
</feature>
<protein>
    <submittedName>
        <fullName evidence="3">Uncharacterized protein</fullName>
    </submittedName>
</protein>
<reference evidence="3 4" key="1">
    <citation type="journal article" date="2016" name="Mol. Biol. Evol.">
        <title>Comparative Genomics of Early-Diverging Mushroom-Forming Fungi Provides Insights into the Origins of Lignocellulose Decay Capabilities.</title>
        <authorList>
            <person name="Nagy L.G."/>
            <person name="Riley R."/>
            <person name="Tritt A."/>
            <person name="Adam C."/>
            <person name="Daum C."/>
            <person name="Floudas D."/>
            <person name="Sun H."/>
            <person name="Yadav J.S."/>
            <person name="Pangilinan J."/>
            <person name="Larsson K.H."/>
            <person name="Matsuura K."/>
            <person name="Barry K."/>
            <person name="Labutti K."/>
            <person name="Kuo R."/>
            <person name="Ohm R.A."/>
            <person name="Bhattacharya S.S."/>
            <person name="Shirouzu T."/>
            <person name="Yoshinaga Y."/>
            <person name="Martin F.M."/>
            <person name="Grigoriev I.V."/>
            <person name="Hibbett D.S."/>
        </authorList>
    </citation>
    <scope>NUCLEOTIDE SEQUENCE [LARGE SCALE GENOMIC DNA]</scope>
    <source>
        <strain evidence="3 4">HHB12029</strain>
    </source>
</reference>
<feature type="coiled-coil region" evidence="1">
    <location>
        <begin position="31"/>
        <end position="58"/>
    </location>
</feature>
<feature type="coiled-coil region" evidence="1">
    <location>
        <begin position="92"/>
        <end position="133"/>
    </location>
</feature>
<dbReference type="EMBL" id="KV426360">
    <property type="protein sequence ID" value="KZV81877.1"/>
    <property type="molecule type" value="Genomic_DNA"/>
</dbReference>
<keyword evidence="1" id="KW-0175">Coiled coil</keyword>
<gene>
    <name evidence="3" type="ORF">EXIGLDRAFT_779210</name>
</gene>
<proteinExistence type="predicted"/>
<evidence type="ECO:0000256" key="1">
    <source>
        <dbReference type="SAM" id="Coils"/>
    </source>
</evidence>